<feature type="transmembrane region" description="Helical" evidence="1">
    <location>
        <begin position="164"/>
        <end position="183"/>
    </location>
</feature>
<gene>
    <name evidence="3" type="ORF">Wenmar_02104</name>
</gene>
<comment type="caution">
    <text evidence="3">The sequence shown here is derived from an EMBL/GenBank/DDBJ whole genome shotgun (WGS) entry which is preliminary data.</text>
</comment>
<dbReference type="InterPro" id="IPR002656">
    <property type="entry name" value="Acyl_transf_3_dom"/>
</dbReference>
<name>A0A0D0PC61_9RHOB</name>
<feature type="transmembrane region" description="Helical" evidence="1">
    <location>
        <begin position="195"/>
        <end position="215"/>
    </location>
</feature>
<feature type="domain" description="Acyltransferase 3" evidence="2">
    <location>
        <begin position="6"/>
        <end position="299"/>
    </location>
</feature>
<dbReference type="Pfam" id="PF01757">
    <property type="entry name" value="Acyl_transf_3"/>
    <property type="match status" value="1"/>
</dbReference>
<evidence type="ECO:0000313" key="3">
    <source>
        <dbReference type="EMBL" id="KIQ69036.1"/>
    </source>
</evidence>
<evidence type="ECO:0000256" key="1">
    <source>
        <dbReference type="SAM" id="Phobius"/>
    </source>
</evidence>
<sequence length="328" mass="33923">MSARDAGLDRVRGAAIVLVVAGHVWRGLAGDGLLANTPAFRAIDAAVYLFHMPVFFLLAGLFFAPPRAPRPFLARWAARLVWPFLLWSWIEGAAHAAWGAPMGAWGILGYPWPPKSVFWFLAALAFIQVLVWAARRLPPQAAAALLVGLSAAMVAGIVPDPGLGMLWLGLVHLPWFAAGYLIGAERVPRLTGRPALALPGAVLFAAGQALAFTAGLAAAPLFYLATGLATAGFVLAVANLPARLPALERLGPLTMPIYVSHVIFAAAVRVALQIAGVTSVPVHLVAGVAAGIAGPLLLWSVAHRLGLAAALGLGGAGRARMAQAGAAS</sequence>
<reference evidence="3 4" key="1">
    <citation type="submission" date="2013-01" db="EMBL/GenBank/DDBJ databases">
        <authorList>
            <person name="Fiebig A."/>
            <person name="Goeker M."/>
            <person name="Klenk H.-P.P."/>
        </authorList>
    </citation>
    <scope>NUCLEOTIDE SEQUENCE [LARGE SCALE GENOMIC DNA]</scope>
    <source>
        <strain evidence="3 4">DSM 24838</strain>
    </source>
</reference>
<feature type="transmembrane region" description="Helical" evidence="1">
    <location>
        <begin position="253"/>
        <end position="274"/>
    </location>
</feature>
<evidence type="ECO:0000259" key="2">
    <source>
        <dbReference type="Pfam" id="PF01757"/>
    </source>
</evidence>
<feature type="transmembrane region" description="Helical" evidence="1">
    <location>
        <begin position="45"/>
        <end position="64"/>
    </location>
</feature>
<keyword evidence="1" id="KW-0812">Transmembrane</keyword>
<feature type="transmembrane region" description="Helical" evidence="1">
    <location>
        <begin position="141"/>
        <end position="158"/>
    </location>
</feature>
<dbReference type="PANTHER" id="PTHR37312:SF1">
    <property type="entry name" value="MEMBRANE-BOUND ACYLTRANSFERASE YKRP-RELATED"/>
    <property type="match status" value="1"/>
</dbReference>
<dbReference type="AlphaFoldDB" id="A0A0D0PC61"/>
<keyword evidence="4" id="KW-1185">Reference proteome</keyword>
<proteinExistence type="predicted"/>
<keyword evidence="1" id="KW-0472">Membrane</keyword>
<accession>A0A0D0PC61</accession>
<dbReference type="PANTHER" id="PTHR37312">
    <property type="entry name" value="MEMBRANE-BOUND ACYLTRANSFERASE YKRP-RELATED"/>
    <property type="match status" value="1"/>
</dbReference>
<dbReference type="EMBL" id="AONG01000010">
    <property type="protein sequence ID" value="KIQ69036.1"/>
    <property type="molecule type" value="Genomic_DNA"/>
</dbReference>
<feature type="transmembrane region" description="Helical" evidence="1">
    <location>
        <begin position="280"/>
        <end position="299"/>
    </location>
</feature>
<feature type="transmembrane region" description="Helical" evidence="1">
    <location>
        <begin position="76"/>
        <end position="97"/>
    </location>
</feature>
<dbReference type="STRING" id="1123501.Wenmar_02104"/>
<evidence type="ECO:0000313" key="4">
    <source>
        <dbReference type="Proteomes" id="UP000035100"/>
    </source>
</evidence>
<dbReference type="OrthoDB" id="9814956at2"/>
<dbReference type="eggNOG" id="COG4763">
    <property type="taxonomic scope" value="Bacteria"/>
</dbReference>
<dbReference type="Proteomes" id="UP000035100">
    <property type="component" value="Unassembled WGS sequence"/>
</dbReference>
<dbReference type="InterPro" id="IPR052734">
    <property type="entry name" value="Nod_factor_acetyltransferase"/>
</dbReference>
<feature type="transmembrane region" description="Helical" evidence="1">
    <location>
        <begin position="117"/>
        <end position="134"/>
    </location>
</feature>
<protein>
    <submittedName>
        <fullName evidence="3">Fucose 4-O-acetylase</fullName>
    </submittedName>
</protein>
<keyword evidence="1" id="KW-1133">Transmembrane helix</keyword>
<organism evidence="3 4">
    <name type="scientific">Wenxinia marina DSM 24838</name>
    <dbReference type="NCBI Taxonomy" id="1123501"/>
    <lineage>
        <taxon>Bacteria</taxon>
        <taxon>Pseudomonadati</taxon>
        <taxon>Pseudomonadota</taxon>
        <taxon>Alphaproteobacteria</taxon>
        <taxon>Rhodobacterales</taxon>
        <taxon>Roseobacteraceae</taxon>
        <taxon>Wenxinia</taxon>
    </lineage>
</organism>
<feature type="transmembrane region" description="Helical" evidence="1">
    <location>
        <begin position="221"/>
        <end position="241"/>
    </location>
</feature>
<dbReference type="RefSeq" id="WP_018304675.1">
    <property type="nucleotide sequence ID" value="NZ_KB902315.1"/>
</dbReference>
<dbReference type="GO" id="GO:0016747">
    <property type="term" value="F:acyltransferase activity, transferring groups other than amino-acyl groups"/>
    <property type="evidence" value="ECO:0007669"/>
    <property type="project" value="InterPro"/>
</dbReference>